<gene>
    <name evidence="8" type="primary">nreC</name>
    <name evidence="8" type="ORF">RHODGE_RHODGE_01532</name>
</gene>
<dbReference type="Pfam" id="PF00196">
    <property type="entry name" value="GerE"/>
    <property type="match status" value="1"/>
</dbReference>
<evidence type="ECO:0000256" key="1">
    <source>
        <dbReference type="ARBA" id="ARBA00022553"/>
    </source>
</evidence>
<evidence type="ECO:0000259" key="7">
    <source>
        <dbReference type="PROSITE" id="PS50110"/>
    </source>
</evidence>
<dbReference type="PANTHER" id="PTHR43214:SF41">
    <property type="entry name" value="NITRATE_NITRITE RESPONSE REGULATOR PROTEIN NARP"/>
    <property type="match status" value="1"/>
</dbReference>
<keyword evidence="3" id="KW-0238">DNA-binding</keyword>
<dbReference type="SUPFAM" id="SSF46894">
    <property type="entry name" value="C-terminal effector domain of the bipartite response regulators"/>
    <property type="match status" value="1"/>
</dbReference>
<keyword evidence="1 5" id="KW-0597">Phosphoprotein</keyword>
<feature type="domain" description="HTH luxR-type" evidence="6">
    <location>
        <begin position="152"/>
        <end position="217"/>
    </location>
</feature>
<feature type="modified residue" description="4-aspartylphosphate" evidence="5">
    <location>
        <position position="58"/>
    </location>
</feature>
<dbReference type="SMART" id="SM00421">
    <property type="entry name" value="HTH_LUXR"/>
    <property type="match status" value="1"/>
</dbReference>
<accession>A0A447CSY6</accession>
<dbReference type="PROSITE" id="PS00622">
    <property type="entry name" value="HTH_LUXR_1"/>
    <property type="match status" value="1"/>
</dbReference>
<dbReference type="InterPro" id="IPR000792">
    <property type="entry name" value="Tscrpt_reg_LuxR_C"/>
</dbReference>
<evidence type="ECO:0000313" key="8">
    <source>
        <dbReference type="EMBL" id="VCU08359.1"/>
    </source>
</evidence>
<dbReference type="InterPro" id="IPR039420">
    <property type="entry name" value="WalR-like"/>
</dbReference>
<dbReference type="PRINTS" id="PR00038">
    <property type="entry name" value="HTHLUXR"/>
</dbReference>
<dbReference type="InterPro" id="IPR058245">
    <property type="entry name" value="NreC/VraR/RcsB-like_REC"/>
</dbReference>
<proteinExistence type="predicted"/>
<feature type="domain" description="Response regulatory" evidence="7">
    <location>
        <begin position="7"/>
        <end position="123"/>
    </location>
</feature>
<evidence type="ECO:0000256" key="4">
    <source>
        <dbReference type="ARBA" id="ARBA00023163"/>
    </source>
</evidence>
<dbReference type="SMART" id="SM00448">
    <property type="entry name" value="REC"/>
    <property type="match status" value="1"/>
</dbReference>
<dbReference type="EMBL" id="UWOC01000122">
    <property type="protein sequence ID" value="VCU08359.1"/>
    <property type="molecule type" value="Genomic_DNA"/>
</dbReference>
<dbReference type="CDD" id="cd17535">
    <property type="entry name" value="REC_NarL-like"/>
    <property type="match status" value="1"/>
</dbReference>
<evidence type="ECO:0000313" key="9">
    <source>
        <dbReference type="Proteomes" id="UP000289200"/>
    </source>
</evidence>
<reference evidence="9" key="1">
    <citation type="submission" date="2018-10" db="EMBL/GenBank/DDBJ databases">
        <authorList>
            <person name="Peiro R."/>
            <person name="Begona"/>
            <person name="Cbmso G."/>
            <person name="Lopez M."/>
            <person name="Gonzalez S."/>
            <person name="Sacristan E."/>
            <person name="Castillo E."/>
        </authorList>
    </citation>
    <scope>NUCLEOTIDE SEQUENCE [LARGE SCALE GENOMIC DNA]</scope>
</reference>
<dbReference type="InterPro" id="IPR016032">
    <property type="entry name" value="Sig_transdc_resp-reg_C-effctor"/>
</dbReference>
<dbReference type="PROSITE" id="PS50043">
    <property type="entry name" value="HTH_LUXR_2"/>
    <property type="match status" value="1"/>
</dbReference>
<keyword evidence="4" id="KW-0804">Transcription</keyword>
<dbReference type="Gene3D" id="3.40.50.2300">
    <property type="match status" value="1"/>
</dbReference>
<dbReference type="RefSeq" id="WP_129608478.1">
    <property type="nucleotide sequence ID" value="NZ_UWOC01000122.1"/>
</dbReference>
<dbReference type="InterPro" id="IPR011006">
    <property type="entry name" value="CheY-like_superfamily"/>
</dbReference>
<dbReference type="CDD" id="cd06170">
    <property type="entry name" value="LuxR_C_like"/>
    <property type="match status" value="1"/>
</dbReference>
<dbReference type="Pfam" id="PF00072">
    <property type="entry name" value="Response_reg"/>
    <property type="match status" value="1"/>
</dbReference>
<keyword evidence="2" id="KW-0805">Transcription regulation</keyword>
<dbReference type="GO" id="GO:0006355">
    <property type="term" value="P:regulation of DNA-templated transcription"/>
    <property type="evidence" value="ECO:0007669"/>
    <property type="project" value="InterPro"/>
</dbReference>
<evidence type="ECO:0000259" key="6">
    <source>
        <dbReference type="PROSITE" id="PS50043"/>
    </source>
</evidence>
<evidence type="ECO:0000256" key="2">
    <source>
        <dbReference type="ARBA" id="ARBA00023015"/>
    </source>
</evidence>
<name>A0A447CSY6_9BRAD</name>
<organism evidence="8 9">
    <name type="scientific">Rhodoplanes serenus</name>
    <dbReference type="NCBI Taxonomy" id="200615"/>
    <lineage>
        <taxon>Bacteria</taxon>
        <taxon>Pseudomonadati</taxon>
        <taxon>Pseudomonadota</taxon>
        <taxon>Alphaproteobacteria</taxon>
        <taxon>Hyphomicrobiales</taxon>
        <taxon>Nitrobacteraceae</taxon>
        <taxon>Rhodoplanes</taxon>
    </lineage>
</organism>
<comment type="caution">
    <text evidence="8">The sequence shown here is derived from an EMBL/GenBank/DDBJ whole genome shotgun (WGS) entry which is preliminary data.</text>
</comment>
<dbReference type="PROSITE" id="PS50110">
    <property type="entry name" value="RESPONSE_REGULATORY"/>
    <property type="match status" value="1"/>
</dbReference>
<dbReference type="InterPro" id="IPR001789">
    <property type="entry name" value="Sig_transdc_resp-reg_receiver"/>
</dbReference>
<dbReference type="SUPFAM" id="SSF52172">
    <property type="entry name" value="CheY-like"/>
    <property type="match status" value="1"/>
</dbReference>
<protein>
    <submittedName>
        <fullName evidence="8">Oxygen regulatory protein NreC</fullName>
    </submittedName>
</protein>
<evidence type="ECO:0000256" key="5">
    <source>
        <dbReference type="PROSITE-ProRule" id="PRU00169"/>
    </source>
</evidence>
<dbReference type="GO" id="GO:0000160">
    <property type="term" value="P:phosphorelay signal transduction system"/>
    <property type="evidence" value="ECO:0007669"/>
    <property type="project" value="InterPro"/>
</dbReference>
<keyword evidence="9" id="KW-1185">Reference proteome</keyword>
<dbReference type="Proteomes" id="UP000289200">
    <property type="component" value="Unassembled WGS sequence"/>
</dbReference>
<dbReference type="OrthoDB" id="9814495at2"/>
<sequence>MAAKKLRVLLADDHPVVLAGVKALLLGDPAIEVVGEARDGRAAVRLARALAPDIAVLDLSMPGLAGIDVAKHLRQDCPDCKVVALTVHEDGAYLRQLFEVGGVGYVLKRSVGEDLLRAVHAVAEGGSYLDPALRARAAGPADPAAPAAEGGSALSEPELSDREIKVLCLTAAGYSNKTIAGRLGIAIKTVETYKTRAMGKLGFHSRVEIVRYVLGKGWFDHE</sequence>
<dbReference type="AlphaFoldDB" id="A0A447CSY6"/>
<dbReference type="GO" id="GO:0003677">
    <property type="term" value="F:DNA binding"/>
    <property type="evidence" value="ECO:0007669"/>
    <property type="project" value="UniProtKB-KW"/>
</dbReference>
<dbReference type="PANTHER" id="PTHR43214">
    <property type="entry name" value="TWO-COMPONENT RESPONSE REGULATOR"/>
    <property type="match status" value="1"/>
</dbReference>
<evidence type="ECO:0000256" key="3">
    <source>
        <dbReference type="ARBA" id="ARBA00023125"/>
    </source>
</evidence>